<dbReference type="ExpressionAtlas" id="M8BE43">
    <property type="expression patterns" value="baseline"/>
</dbReference>
<feature type="active site" description="Charge relay system" evidence="8 9">
    <location>
        <position position="658"/>
    </location>
</feature>
<organism evidence="14">
    <name type="scientific">Aegilops tauschii</name>
    <name type="common">Tausch's goatgrass</name>
    <name type="synonym">Aegilops squarrosa</name>
    <dbReference type="NCBI Taxonomy" id="37682"/>
    <lineage>
        <taxon>Eukaryota</taxon>
        <taxon>Viridiplantae</taxon>
        <taxon>Streptophyta</taxon>
        <taxon>Embryophyta</taxon>
        <taxon>Tracheophyta</taxon>
        <taxon>Spermatophyta</taxon>
        <taxon>Magnoliopsida</taxon>
        <taxon>Liliopsida</taxon>
        <taxon>Poales</taxon>
        <taxon>Poaceae</taxon>
        <taxon>BOP clade</taxon>
        <taxon>Pooideae</taxon>
        <taxon>Triticodae</taxon>
        <taxon>Triticeae</taxon>
        <taxon>Triticinae</taxon>
        <taxon>Aegilops</taxon>
    </lineage>
</organism>
<feature type="domain" description="Inhibitor I9" evidence="12">
    <location>
        <begin position="29"/>
        <end position="92"/>
    </location>
</feature>
<dbReference type="EnsemblPlants" id="EMT11950">
    <property type="protein sequence ID" value="EMT11950"/>
    <property type="gene ID" value="F775_17899"/>
</dbReference>
<dbReference type="AlphaFoldDB" id="M8BE43"/>
<keyword evidence="6 9" id="KW-0720">Serine protease</keyword>
<evidence type="ECO:0000313" key="14">
    <source>
        <dbReference type="EnsemblPlants" id="EMT11950"/>
    </source>
</evidence>
<evidence type="ECO:0000256" key="6">
    <source>
        <dbReference type="ARBA" id="ARBA00022825"/>
    </source>
</evidence>
<reference evidence="14" key="1">
    <citation type="submission" date="2015-06" db="UniProtKB">
        <authorList>
            <consortium name="EnsemblPlants"/>
        </authorList>
    </citation>
    <scope>IDENTIFICATION</scope>
</reference>
<comment type="similarity">
    <text evidence="2 9 10">Belongs to the peptidase S8 family.</text>
</comment>
<dbReference type="GO" id="GO:0004252">
    <property type="term" value="F:serine-type endopeptidase activity"/>
    <property type="evidence" value="ECO:0007669"/>
    <property type="project" value="UniProtKB-UniRule"/>
</dbReference>
<dbReference type="Pfam" id="PF05922">
    <property type="entry name" value="Inhibitor_I9"/>
    <property type="match status" value="1"/>
</dbReference>
<accession>M8BE43</accession>
<evidence type="ECO:0000259" key="11">
    <source>
        <dbReference type="Pfam" id="PF00082"/>
    </source>
</evidence>
<dbReference type="PROSITE" id="PS00138">
    <property type="entry name" value="SUBTILASE_SER"/>
    <property type="match status" value="1"/>
</dbReference>
<dbReference type="InterPro" id="IPR023827">
    <property type="entry name" value="Peptidase_S8_Asp-AS"/>
</dbReference>
<keyword evidence="3 9" id="KW-0645">Protease</keyword>
<evidence type="ECO:0000259" key="13">
    <source>
        <dbReference type="Pfam" id="PF17766"/>
    </source>
</evidence>
<feature type="active site" description="Charge relay system" evidence="8 9">
    <location>
        <position position="283"/>
    </location>
</feature>
<evidence type="ECO:0000256" key="4">
    <source>
        <dbReference type="ARBA" id="ARBA00022729"/>
    </source>
</evidence>
<dbReference type="InterPro" id="IPR023828">
    <property type="entry name" value="Peptidase_S8_Ser-AS"/>
</dbReference>
<evidence type="ECO:0000256" key="10">
    <source>
        <dbReference type="RuleBase" id="RU003355"/>
    </source>
</evidence>
<feature type="active site" description="Charge relay system" evidence="8 9">
    <location>
        <position position="338"/>
    </location>
</feature>
<evidence type="ECO:0000256" key="8">
    <source>
        <dbReference type="PIRSR" id="PIRSR615500-1"/>
    </source>
</evidence>
<dbReference type="InterPro" id="IPR036852">
    <property type="entry name" value="Peptidase_S8/S53_dom_sf"/>
</dbReference>
<evidence type="ECO:0000256" key="2">
    <source>
        <dbReference type="ARBA" id="ARBA00011073"/>
    </source>
</evidence>
<dbReference type="InterPro" id="IPR010259">
    <property type="entry name" value="S8pro/Inhibitor_I9"/>
</dbReference>
<evidence type="ECO:0000256" key="1">
    <source>
        <dbReference type="ARBA" id="ARBA00004613"/>
    </source>
</evidence>
<dbReference type="InterPro" id="IPR037045">
    <property type="entry name" value="S8pro/Inhibitor_I9_sf"/>
</dbReference>
<dbReference type="SUPFAM" id="SSF52743">
    <property type="entry name" value="Subtilisin-like"/>
    <property type="match status" value="2"/>
</dbReference>
<dbReference type="InterPro" id="IPR000209">
    <property type="entry name" value="Peptidase_S8/S53_dom"/>
</dbReference>
<evidence type="ECO:0000259" key="12">
    <source>
        <dbReference type="Pfam" id="PF05922"/>
    </source>
</evidence>
<dbReference type="InterPro" id="IPR045051">
    <property type="entry name" value="SBT"/>
</dbReference>
<dbReference type="CDD" id="cd02120">
    <property type="entry name" value="PA_subtilisin_like"/>
    <property type="match status" value="1"/>
</dbReference>
<dbReference type="Gene3D" id="3.40.50.200">
    <property type="entry name" value="Peptidase S8/S53 domain"/>
    <property type="match status" value="2"/>
</dbReference>
<dbReference type="PROSITE" id="PS00136">
    <property type="entry name" value="SUBTILASE_ASP"/>
    <property type="match status" value="2"/>
</dbReference>
<keyword evidence="4" id="KW-0732">Signal</keyword>
<dbReference type="PANTHER" id="PTHR10795">
    <property type="entry name" value="PROPROTEIN CONVERTASE SUBTILISIN/KEXIN"/>
    <property type="match status" value="1"/>
</dbReference>
<dbReference type="CDD" id="cd04852">
    <property type="entry name" value="Peptidases_S8_3"/>
    <property type="match status" value="1"/>
</dbReference>
<proteinExistence type="inferred from homology"/>
<dbReference type="PROSITE" id="PS51892">
    <property type="entry name" value="SUBTILASE"/>
    <property type="match status" value="1"/>
</dbReference>
<dbReference type="MEROPS" id="S08.150"/>
<dbReference type="Pfam" id="PF17766">
    <property type="entry name" value="fn3_6"/>
    <property type="match status" value="1"/>
</dbReference>
<dbReference type="Gene3D" id="3.50.30.30">
    <property type="match status" value="1"/>
</dbReference>
<dbReference type="Pfam" id="PF00082">
    <property type="entry name" value="Peptidase_S8"/>
    <property type="match status" value="2"/>
</dbReference>
<feature type="domain" description="Peptidase S8/S53" evidence="11">
    <location>
        <begin position="117"/>
        <end position="227"/>
    </location>
</feature>
<name>M8BE43_AEGTA</name>
<evidence type="ECO:0000256" key="9">
    <source>
        <dbReference type="PROSITE-ProRule" id="PRU01240"/>
    </source>
</evidence>
<dbReference type="PRINTS" id="PR00723">
    <property type="entry name" value="SUBTILISIN"/>
</dbReference>
<dbReference type="InterPro" id="IPR034197">
    <property type="entry name" value="Peptidases_S8_3"/>
</dbReference>
<keyword evidence="7" id="KW-0325">Glycoprotein</keyword>
<comment type="subcellular location">
    <subcellularLocation>
        <location evidence="1">Secreted</location>
    </subcellularLocation>
</comment>
<evidence type="ECO:0000256" key="3">
    <source>
        <dbReference type="ARBA" id="ARBA00022670"/>
    </source>
</evidence>
<dbReference type="Gene3D" id="2.60.40.2310">
    <property type="match status" value="1"/>
</dbReference>
<dbReference type="InterPro" id="IPR041469">
    <property type="entry name" value="Subtilisin-like_FN3"/>
</dbReference>
<dbReference type="InterPro" id="IPR015500">
    <property type="entry name" value="Peptidase_S8_subtilisin-rel"/>
</dbReference>
<dbReference type="GO" id="GO:0006508">
    <property type="term" value="P:proteolysis"/>
    <property type="evidence" value="ECO:0007669"/>
    <property type="project" value="UniProtKB-KW"/>
</dbReference>
<dbReference type="Gene3D" id="3.30.70.80">
    <property type="entry name" value="Peptidase S8 propeptide/proteinase inhibitor I9"/>
    <property type="match status" value="1"/>
</dbReference>
<dbReference type="GO" id="GO:0005576">
    <property type="term" value="C:extracellular region"/>
    <property type="evidence" value="ECO:0007669"/>
    <property type="project" value="UniProtKB-SubCell"/>
</dbReference>
<evidence type="ECO:0000256" key="5">
    <source>
        <dbReference type="ARBA" id="ARBA00022801"/>
    </source>
</evidence>
<feature type="domain" description="Peptidase S8/S53" evidence="11">
    <location>
        <begin position="274"/>
        <end position="696"/>
    </location>
</feature>
<feature type="domain" description="Subtilisin-like protease fibronectin type-III" evidence="13">
    <location>
        <begin position="772"/>
        <end position="838"/>
    </location>
</feature>
<protein>
    <submittedName>
        <fullName evidence="14">Subtilisin-like protease</fullName>
    </submittedName>
</protein>
<evidence type="ECO:0000256" key="7">
    <source>
        <dbReference type="ARBA" id="ARBA00023180"/>
    </source>
</evidence>
<keyword evidence="5 9" id="KW-0378">Hydrolase</keyword>
<sequence>MASLANLLISLFSLTLMLLHLRPPVDAGSDEDHRWWQDSFLPTPLAGSDEPRLIHTYTDVFTGFAARLTEAELALVSKRAEFVRAVPNQLWRPTTTHTQEFLGLKRDAGLWRDTNYGEGVIIGVVDTGIYAAHPSFDDSGIPPPPSKWKGSCHGTAAAHCNNKLIGAKFITVHDSGDVIGHGTHTSSTAAGNFVSGASAQGLGRGTAAGTAPRAHLAMYSMHALLTEADLVLVSKRKEIVRAFPNQLWRPTTTHTPEFLGLDRGTGLWRDTSYGKGVIIGVVDTGIYAAHPSFDDSGIPPPPSKWKGSCHGTAAAHCNNKLIGAKFITVNDSGDVIGHGTHTSSTAAGNFVSGASAQGLGRGTAAGTAPRAHLAMYSMCTLCGCDSADIVAGIDEAIKDGVDVLSLSLAPVFDVEFSRDPVVIGALSAVAKGIVVVAAAGNNGPEFFIANSAPWLLTVAAGSVDRSFETVVQLGNGNHINGEAFNQVSNSSSKPKPFPLYVDKHCKSSPGRNVAGKIVICHSTGPMNDTGPSINKSDISGIMSAGAAGVVLINRKAAGFTTLLEDYGNVVQVTVADGNNIIEYVRTTSKASAKVIYKNTVLGVRPSPTVAAFSSRGPSTFSPGVLKPDILAPGLNVIAAWPPLTMLGSGPFHIKSGTSMSTPHVSGVAALVKSSHPDWSAAGIKSAILTTADITDSTGGPILDEQHQRATAYAMGAGHVNPTKAIDPGLVYDLGITEYAGYICALLGDQGLAVIAGDPMLSCKMLPKIPEAQLNYPTITVPLKKKPFTVNRTVTNVGPENSIYTLKMEVPKSLTVRVYPETLVFSKAGEKITYSMMAREFYRRREREESEFKHCQETHRACSSSSTADCLHDGPEILPLAKNKYAQCSQPSFTIDAIGFSTSICFKYITVHDTMPHQFAICHAITNCKPWFLMVIFMYIEDIQPQQQQQQQLQQQQQQQSL</sequence>